<gene>
    <name evidence="2" type="ORF">BJ958_000768</name>
</gene>
<evidence type="ECO:0000313" key="3">
    <source>
        <dbReference type="Proteomes" id="UP000582231"/>
    </source>
</evidence>
<accession>A0A852RRK1</accession>
<comment type="caution">
    <text evidence="2">The sequence shown here is derived from an EMBL/GenBank/DDBJ whole genome shotgun (WGS) entry which is preliminary data.</text>
</comment>
<organism evidence="2 3">
    <name type="scientific">Nocardioides kongjuensis</name>
    <dbReference type="NCBI Taxonomy" id="349522"/>
    <lineage>
        <taxon>Bacteria</taxon>
        <taxon>Bacillati</taxon>
        <taxon>Actinomycetota</taxon>
        <taxon>Actinomycetes</taxon>
        <taxon>Propionibacteriales</taxon>
        <taxon>Nocardioidaceae</taxon>
        <taxon>Nocardioides</taxon>
    </lineage>
</organism>
<dbReference type="Gene3D" id="2.130.10.10">
    <property type="entry name" value="YVTN repeat-like/Quinoprotein amine dehydrogenase"/>
    <property type="match status" value="2"/>
</dbReference>
<keyword evidence="3" id="KW-1185">Reference proteome</keyword>
<sequence length="311" mass="31679">MRLLDLPLALATVALLAVPAAAKPAPSTVPLPDDFQPEGIAIGTGDTFYVGSLRDGDIYRGDLSTGKGQVLVDNTGRAAVGMRVDEARKLLFVAGGPGGHVYVYDTRDGSQVADVAVGPPSAFTNDVALTPGAAYFTDTFSPYIYELPYGEGGFGPPVAIHVTGPAGTSTPGTFGLNGIDATPDGSTLVVNHTDLGIVALVDPHTGVSTAIPVSGGGLVPGTPDGLQLEGHRLFVVENFADTIAEIALSGDLSSGTLVGTITSDRFHVPTTMAVKGDTIAAVNGRFDLGFPPPFGPGAPPGTSFDVVLVRR</sequence>
<dbReference type="Proteomes" id="UP000582231">
    <property type="component" value="Unassembled WGS sequence"/>
</dbReference>
<name>A0A852RRK1_9ACTN</name>
<feature type="signal peptide" evidence="1">
    <location>
        <begin position="1"/>
        <end position="22"/>
    </location>
</feature>
<reference evidence="2 3" key="1">
    <citation type="submission" date="2020-07" db="EMBL/GenBank/DDBJ databases">
        <title>Sequencing the genomes of 1000 actinobacteria strains.</title>
        <authorList>
            <person name="Klenk H.-P."/>
        </authorList>
    </citation>
    <scope>NUCLEOTIDE SEQUENCE [LARGE SCALE GENOMIC DNA]</scope>
    <source>
        <strain evidence="2 3">DSM 19082</strain>
    </source>
</reference>
<protein>
    <submittedName>
        <fullName evidence="2">Sugar lactone lactonase YvrE</fullName>
    </submittedName>
</protein>
<feature type="chain" id="PRO_5032880158" evidence="1">
    <location>
        <begin position="23"/>
        <end position="311"/>
    </location>
</feature>
<dbReference type="EMBL" id="JACCBF010000001">
    <property type="protein sequence ID" value="NYD29222.1"/>
    <property type="molecule type" value="Genomic_DNA"/>
</dbReference>
<keyword evidence="1" id="KW-0732">Signal</keyword>
<evidence type="ECO:0000313" key="2">
    <source>
        <dbReference type="EMBL" id="NYD29222.1"/>
    </source>
</evidence>
<evidence type="ECO:0000256" key="1">
    <source>
        <dbReference type="SAM" id="SignalP"/>
    </source>
</evidence>
<dbReference type="InterPro" id="IPR015943">
    <property type="entry name" value="WD40/YVTN_repeat-like_dom_sf"/>
</dbReference>
<dbReference type="SUPFAM" id="SSF63825">
    <property type="entry name" value="YWTD domain"/>
    <property type="match status" value="1"/>
</dbReference>
<dbReference type="RefSeq" id="WP_179725620.1">
    <property type="nucleotide sequence ID" value="NZ_BAABEF010000001.1"/>
</dbReference>
<proteinExistence type="predicted"/>
<dbReference type="AlphaFoldDB" id="A0A852RRK1"/>